<reference evidence="1 2" key="1">
    <citation type="submission" date="2016-01" db="EMBL/GenBank/DDBJ databases">
        <title>Amycolatopsis coloradensis genome sequencing and assembly.</title>
        <authorList>
            <person name="Mayilraj S."/>
        </authorList>
    </citation>
    <scope>NUCLEOTIDE SEQUENCE [LARGE SCALE GENOMIC DNA]</scope>
    <source>
        <strain evidence="1 2">DSM 44225</strain>
    </source>
</reference>
<dbReference type="EMBL" id="MQUQ01000041">
    <property type="protein sequence ID" value="OLZ43058.1"/>
    <property type="molecule type" value="Genomic_DNA"/>
</dbReference>
<name>A0A1R0KDM9_9PSEU</name>
<gene>
    <name evidence="1" type="ORF">BS329_40715</name>
</gene>
<dbReference type="RefSeq" id="WP_076168840.1">
    <property type="nucleotide sequence ID" value="NZ_JBEZVB010000016.1"/>
</dbReference>
<evidence type="ECO:0000313" key="1">
    <source>
        <dbReference type="EMBL" id="OLZ43058.1"/>
    </source>
</evidence>
<proteinExistence type="predicted"/>
<evidence type="ECO:0000313" key="2">
    <source>
        <dbReference type="Proteomes" id="UP000187486"/>
    </source>
</evidence>
<keyword evidence="2" id="KW-1185">Reference proteome</keyword>
<accession>A0A1R0KDM9</accession>
<protein>
    <recommendedName>
        <fullName evidence="3">SMI1/KNR4 family protein</fullName>
    </recommendedName>
</protein>
<evidence type="ECO:0008006" key="3">
    <source>
        <dbReference type="Google" id="ProtNLM"/>
    </source>
</evidence>
<dbReference type="Proteomes" id="UP000187486">
    <property type="component" value="Unassembled WGS sequence"/>
</dbReference>
<dbReference type="OrthoDB" id="9179578at2"/>
<dbReference type="AlphaFoldDB" id="A0A1R0KDM9"/>
<comment type="caution">
    <text evidence="1">The sequence shown here is derived from an EMBL/GenBank/DDBJ whole genome shotgun (WGS) entry which is preliminary data.</text>
</comment>
<sequence>MYSPIPILNELKDFYDSARDFIADGFELYDYDDKERHFPKELDDPEFLSRLIPFAQANGSGSMYAIWRSSDETDLALLPVVAFGDEGGEHVVARDFQDFLRLLGYDAEIMVDHDSAYYFREEDDGHSGSHEEFVEWLRKRGLAPAEDPDAVVAAAQEVHGERFRAWITRRRG</sequence>
<organism evidence="1 2">
    <name type="scientific">Amycolatopsis coloradensis</name>
    <dbReference type="NCBI Taxonomy" id="76021"/>
    <lineage>
        <taxon>Bacteria</taxon>
        <taxon>Bacillati</taxon>
        <taxon>Actinomycetota</taxon>
        <taxon>Actinomycetes</taxon>
        <taxon>Pseudonocardiales</taxon>
        <taxon>Pseudonocardiaceae</taxon>
        <taxon>Amycolatopsis</taxon>
    </lineage>
</organism>